<dbReference type="Pfam" id="PF18947">
    <property type="entry name" value="HAMP_2"/>
    <property type="match status" value="1"/>
</dbReference>
<dbReference type="RefSeq" id="WP_222138189.1">
    <property type="nucleotide sequence ID" value="NZ_JAILYJ010000001.1"/>
</dbReference>
<dbReference type="CDD" id="cd11386">
    <property type="entry name" value="MCP_signal"/>
    <property type="match status" value="1"/>
</dbReference>
<keyword evidence="5" id="KW-0472">Membrane</keyword>
<dbReference type="Pfam" id="PF00672">
    <property type="entry name" value="HAMP"/>
    <property type="match status" value="1"/>
</dbReference>
<keyword evidence="5" id="KW-0812">Transmembrane</keyword>
<dbReference type="SMART" id="SM00304">
    <property type="entry name" value="HAMP"/>
    <property type="match status" value="2"/>
</dbReference>
<proteinExistence type="inferred from homology"/>
<feature type="transmembrane region" description="Helical" evidence="5">
    <location>
        <begin position="191"/>
        <end position="217"/>
    </location>
</feature>
<evidence type="ECO:0000256" key="4">
    <source>
        <dbReference type="SAM" id="Coils"/>
    </source>
</evidence>
<dbReference type="PANTHER" id="PTHR43531:SF11">
    <property type="entry name" value="METHYL-ACCEPTING CHEMOTAXIS PROTEIN 3"/>
    <property type="match status" value="1"/>
</dbReference>
<evidence type="ECO:0000256" key="2">
    <source>
        <dbReference type="ARBA" id="ARBA00029447"/>
    </source>
</evidence>
<evidence type="ECO:0000259" key="7">
    <source>
        <dbReference type="PROSITE" id="PS50885"/>
    </source>
</evidence>
<feature type="transmembrane region" description="Helical" evidence="5">
    <location>
        <begin position="12"/>
        <end position="32"/>
    </location>
</feature>
<dbReference type="Pfam" id="PF00015">
    <property type="entry name" value="MCPsignal"/>
    <property type="match status" value="1"/>
</dbReference>
<dbReference type="PANTHER" id="PTHR43531">
    <property type="entry name" value="PROTEIN ICFG"/>
    <property type="match status" value="1"/>
</dbReference>
<evidence type="ECO:0000256" key="5">
    <source>
        <dbReference type="SAM" id="Phobius"/>
    </source>
</evidence>
<dbReference type="CDD" id="cd06225">
    <property type="entry name" value="HAMP"/>
    <property type="match status" value="1"/>
</dbReference>
<dbReference type="EMBL" id="JAILYJ010000001">
    <property type="protein sequence ID" value="MBY4628003.1"/>
    <property type="molecule type" value="Genomic_DNA"/>
</dbReference>
<dbReference type="Gene3D" id="1.10.8.500">
    <property type="entry name" value="HAMP domain in histidine kinase"/>
    <property type="match status" value="1"/>
</dbReference>
<evidence type="ECO:0000313" key="9">
    <source>
        <dbReference type="Proteomes" id="UP000733858"/>
    </source>
</evidence>
<keyword evidence="9" id="KW-1185">Reference proteome</keyword>
<keyword evidence="3" id="KW-0807">Transducer</keyword>
<dbReference type="Proteomes" id="UP000733858">
    <property type="component" value="Unassembled WGS sequence"/>
</dbReference>
<feature type="domain" description="HAMP" evidence="7">
    <location>
        <begin position="329"/>
        <end position="381"/>
    </location>
</feature>
<dbReference type="InterPro" id="IPR004089">
    <property type="entry name" value="MCPsignal_dom"/>
</dbReference>
<evidence type="ECO:0000256" key="3">
    <source>
        <dbReference type="PROSITE-ProRule" id="PRU00284"/>
    </source>
</evidence>
<keyword evidence="5" id="KW-1133">Transmembrane helix</keyword>
<dbReference type="Gene3D" id="1.10.287.950">
    <property type="entry name" value="Methyl-accepting chemotaxis protein"/>
    <property type="match status" value="1"/>
</dbReference>
<dbReference type="SUPFAM" id="SSF58104">
    <property type="entry name" value="Methyl-accepting chemotaxis protein (MCP) signaling domain"/>
    <property type="match status" value="1"/>
</dbReference>
<evidence type="ECO:0000259" key="6">
    <source>
        <dbReference type="PROSITE" id="PS50111"/>
    </source>
</evidence>
<protein>
    <submittedName>
        <fullName evidence="8">HAMP domain-containing protein</fullName>
    </submittedName>
</protein>
<organism evidence="8 9">
    <name type="scientific">Rhizobium croatiense</name>
    <dbReference type="NCBI Taxonomy" id="2867516"/>
    <lineage>
        <taxon>Bacteria</taxon>
        <taxon>Pseudomonadati</taxon>
        <taxon>Pseudomonadota</taxon>
        <taxon>Alphaproteobacteria</taxon>
        <taxon>Hyphomicrobiales</taxon>
        <taxon>Rhizobiaceae</taxon>
        <taxon>Rhizobium/Agrobacterium group</taxon>
        <taxon>Rhizobium</taxon>
    </lineage>
</organism>
<comment type="caution">
    <text evidence="8">The sequence shown here is derived from an EMBL/GenBank/DDBJ whole genome shotgun (WGS) entry which is preliminary data.</text>
</comment>
<name>A0ABS7LTG4_9HYPH</name>
<dbReference type="SMART" id="SM00283">
    <property type="entry name" value="MA"/>
    <property type="match status" value="1"/>
</dbReference>
<feature type="coiled-coil region" evidence="4">
    <location>
        <begin position="607"/>
        <end position="634"/>
    </location>
</feature>
<dbReference type="InterPro" id="IPR051310">
    <property type="entry name" value="MCP_chemotaxis"/>
</dbReference>
<feature type="domain" description="Methyl-accepting transducer" evidence="6">
    <location>
        <begin position="386"/>
        <end position="618"/>
    </location>
</feature>
<accession>A0ABS7LTG4</accession>
<dbReference type="InterPro" id="IPR004090">
    <property type="entry name" value="Chemotax_Me-accpt_rcpt"/>
</dbReference>
<evidence type="ECO:0000313" key="8">
    <source>
        <dbReference type="EMBL" id="MBY4628003.1"/>
    </source>
</evidence>
<dbReference type="PROSITE" id="PS50111">
    <property type="entry name" value="CHEMOTAXIS_TRANSDUC_2"/>
    <property type="match status" value="1"/>
</dbReference>
<dbReference type="PROSITE" id="PS50885">
    <property type="entry name" value="HAMP"/>
    <property type="match status" value="2"/>
</dbReference>
<evidence type="ECO:0000256" key="1">
    <source>
        <dbReference type="ARBA" id="ARBA00022500"/>
    </source>
</evidence>
<sequence>MPASIFSRISTKLATLSAIGIFLVAVMLLTVWQGGQHVYESAKYQEGQLVVSRDLVDAKASWRGMQIGVRDLRLAASADEIAKAADYLAARHHSVVKYLDDAMGGLRLQVNRDRIVKLKTLAESLFNATGEMVDIAKAKLALKSGDTSLDAKERDAQARLTALSDEAAKLIDEGVDSAKAMATKAGEEADAAAVLVLFLNLGIGLLTIATLIGAAVFGARVIARPIGHITASMNDLAGGNLDADIPFADRGDEIGQMARAVEVFKQNGAKVRELDAAGANKRAKVIEMQKSVDAVITAAAAGDFTQRAPEEFGYPDLNRIVIGLNQLVASVDRGVAETGRVVSALANGDLTENMRGELQGSFAGLQNNVNTTMSNLRSVLGEVRAAVDIINGGAGEMRTASGDLSQRTEQQAASLEETSSALEEITVAVKHSTKRALEASHMVDEAKRGTAQSSDVVSQAVSAMGRIERASGEISKIISVIDEIAFQTNLLALNAGVEAARAGEAGKGFAVVAQEVRELAQRSANAAKDIKDIKVLINRSSDEVHSGVKLVTATGEALGHIQDHVVKIDEHVRSIATAAREQSTGLSEVSTAVNQMDQVTQQNAAMVEESTAAANRLAEEAANLARLIARFKLDAAQMAPRAVTPQSRPVASPARTLGQKLTGAFGGRAATATAAAASCREF</sequence>
<gene>
    <name evidence="8" type="ORF">K6M89_01595</name>
</gene>
<feature type="domain" description="HAMP" evidence="7">
    <location>
        <begin position="220"/>
        <end position="273"/>
    </location>
</feature>
<dbReference type="SUPFAM" id="SSF158472">
    <property type="entry name" value="HAMP domain-like"/>
    <property type="match status" value="1"/>
</dbReference>
<comment type="similarity">
    <text evidence="2">Belongs to the methyl-accepting chemotaxis (MCP) protein family.</text>
</comment>
<dbReference type="PRINTS" id="PR00260">
    <property type="entry name" value="CHEMTRNSDUCR"/>
</dbReference>
<reference evidence="8 9" key="1">
    <citation type="submission" date="2021-08" db="EMBL/GenBank/DDBJ databases">
        <title>Rhizobium croatiense sp. nov. and Rhizobium redzepovicii sp. nov., two new species isolated from nodules of Phaseolus vulgaris in Croatia.</title>
        <authorList>
            <person name="Rajnovic I."/>
            <person name="Ramirez-Bahena M.H."/>
            <person name="Kajic S."/>
            <person name="Igual M.J."/>
            <person name="Peix A."/>
            <person name="Velazquez E."/>
            <person name="Sikora S."/>
        </authorList>
    </citation>
    <scope>NUCLEOTIDE SEQUENCE [LARGE SCALE GENOMIC DNA]</scope>
    <source>
        <strain evidence="8 9">13T</strain>
    </source>
</reference>
<keyword evidence="4" id="KW-0175">Coiled coil</keyword>
<keyword evidence="1" id="KW-0145">Chemotaxis</keyword>
<dbReference type="InterPro" id="IPR003660">
    <property type="entry name" value="HAMP_dom"/>
</dbReference>